<dbReference type="Pfam" id="PF01370">
    <property type="entry name" value="Epimerase"/>
    <property type="match status" value="1"/>
</dbReference>
<feature type="domain" description="NAD-dependent epimerase/dehydratase" evidence="1">
    <location>
        <begin position="47"/>
        <end position="199"/>
    </location>
</feature>
<dbReference type="AlphaFoldDB" id="A0A544QTA8"/>
<reference evidence="2 3" key="1">
    <citation type="submission" date="2019-02" db="EMBL/GenBank/DDBJ databases">
        <title>Peptostreptococcaceae bacterium ZHW00191 nov., a new bacterium isolated from the human gut.</title>
        <authorList>
            <person name="Zhou H.-W."/>
            <person name="Chen X.-J."/>
        </authorList>
    </citation>
    <scope>NUCLEOTIDE SEQUENCE [LARGE SCALE GENOMIC DNA]</scope>
    <source>
        <strain evidence="2 3">ZHW00191</strain>
    </source>
</reference>
<protein>
    <submittedName>
        <fullName evidence="2">NAD(P)-dependent oxidoreductase</fullName>
    </submittedName>
</protein>
<evidence type="ECO:0000313" key="2">
    <source>
        <dbReference type="EMBL" id="TQQ83927.1"/>
    </source>
</evidence>
<evidence type="ECO:0000313" key="3">
    <source>
        <dbReference type="Proteomes" id="UP000317863"/>
    </source>
</evidence>
<keyword evidence="3" id="KW-1185">Reference proteome</keyword>
<comment type="caution">
    <text evidence="2">The sequence shown here is derived from an EMBL/GenBank/DDBJ whole genome shotgun (WGS) entry which is preliminary data.</text>
</comment>
<evidence type="ECO:0000259" key="1">
    <source>
        <dbReference type="Pfam" id="PF01370"/>
    </source>
</evidence>
<name>A0A544QTA8_9FIRM</name>
<accession>A0A544QTA8</accession>
<sequence>MKVLYIGEADVFASVLIKKLVDRKFETGIISYDPFEADFLPKRDNIRMYTGKYHEKNIEGFFSNFAPDIVIFAGSIILDRMSVSGEWGQYMKGLRETLRLCRDSNVKRFVYISSLEVCRKEILHFNLKYEAHKEAERIVDESAREGLNLVKLRMGDVFSRERYCFKGGFMDRIIKDINRQKTAMTNAGQRYFPVSVEDLSNIIVESVYGGFDGYAGSSVFNIVPDRPIDEFNVYMLIADAIKSSHGIARQVYNVSYTFDTDKRYNLMFEEKEPFIKNKAEIKIVKKDYIKGGVLSVITKSLKKKKNK</sequence>
<dbReference type="RefSeq" id="WP_142536594.1">
    <property type="nucleotide sequence ID" value="NZ_SGJB01000019.1"/>
</dbReference>
<dbReference type="OrthoDB" id="9771073at2"/>
<dbReference type="InterPro" id="IPR036291">
    <property type="entry name" value="NAD(P)-bd_dom_sf"/>
</dbReference>
<dbReference type="InterPro" id="IPR001509">
    <property type="entry name" value="Epimerase_deHydtase"/>
</dbReference>
<proteinExistence type="predicted"/>
<organism evidence="2 3">
    <name type="scientific">Peptacetobacter hominis</name>
    <dbReference type="NCBI Taxonomy" id="2743610"/>
    <lineage>
        <taxon>Bacteria</taxon>
        <taxon>Bacillati</taxon>
        <taxon>Bacillota</taxon>
        <taxon>Clostridia</taxon>
        <taxon>Peptostreptococcales</taxon>
        <taxon>Peptostreptococcaceae</taxon>
        <taxon>Peptacetobacter</taxon>
    </lineage>
</organism>
<dbReference type="SUPFAM" id="SSF51735">
    <property type="entry name" value="NAD(P)-binding Rossmann-fold domains"/>
    <property type="match status" value="1"/>
</dbReference>
<gene>
    <name evidence="2" type="ORF">EXD82_09050</name>
</gene>
<dbReference type="Proteomes" id="UP000317863">
    <property type="component" value="Unassembled WGS sequence"/>
</dbReference>
<dbReference type="EMBL" id="SGJB01000019">
    <property type="protein sequence ID" value="TQQ83927.1"/>
    <property type="molecule type" value="Genomic_DNA"/>
</dbReference>
<dbReference type="Gene3D" id="3.40.50.720">
    <property type="entry name" value="NAD(P)-binding Rossmann-like Domain"/>
    <property type="match status" value="1"/>
</dbReference>